<feature type="transmembrane region" description="Helical" evidence="1">
    <location>
        <begin position="51"/>
        <end position="73"/>
    </location>
</feature>
<dbReference type="PANTHER" id="PTHR34978:SF3">
    <property type="entry name" value="SLR0241 PROTEIN"/>
    <property type="match status" value="1"/>
</dbReference>
<keyword evidence="1" id="KW-0812">Transmembrane</keyword>
<dbReference type="CDD" id="cd07341">
    <property type="entry name" value="M56_BlaR1_MecR1_like"/>
    <property type="match status" value="1"/>
</dbReference>
<keyword evidence="1" id="KW-1133">Transmembrane helix</keyword>
<gene>
    <name evidence="3" type="ORF">J3U88_18175</name>
</gene>
<keyword evidence="4" id="KW-1185">Reference proteome</keyword>
<feature type="transmembrane region" description="Helical" evidence="1">
    <location>
        <begin position="134"/>
        <end position="156"/>
    </location>
</feature>
<dbReference type="InterPro" id="IPR052173">
    <property type="entry name" value="Beta-lactam_resp_regulator"/>
</dbReference>
<dbReference type="EMBL" id="JAFREP010000017">
    <property type="protein sequence ID" value="MBO1320408.1"/>
    <property type="molecule type" value="Genomic_DNA"/>
</dbReference>
<feature type="transmembrane region" description="Helical" evidence="1">
    <location>
        <begin position="15"/>
        <end position="39"/>
    </location>
</feature>
<dbReference type="Proteomes" id="UP000664417">
    <property type="component" value="Unassembled WGS sequence"/>
</dbReference>
<name>A0A8J7QLE0_9BACT</name>
<keyword evidence="1" id="KW-0472">Membrane</keyword>
<dbReference type="RefSeq" id="WP_207860362.1">
    <property type="nucleotide sequence ID" value="NZ_JAFREP010000017.1"/>
</dbReference>
<sequence length="1343" mass="149960">MMDALFSFLQSPTAVAVSAGLLVTLPVGLVVTLILVCLLRLLSPRRAGWRYSLCLGGLLLIVSSALLMSAWLVEFPEGPRLLHGQILAETHTKPAADLPIGMPVEPGRPVRESGVRPAAELGESPSPEMYTFSLLAWFLWFSPWMTGAWLCGALFFTSRFLIGLLADHRLVQAAHPLEDPEFLQQIHVLAERVCLTHLPRVVCSNLVSSPAVHGWWRSTLLLPVSFATRFPPDQIEVILLHELAHLRRHDYLVNLIQMLIDALLFFNPMVWWLNRQIRLEREACCDLVASQDCSATALAHALSDLAGALKPSPMAAAQRLGGFPRGSLLNRIQRLLRPETRPKLHLSLYQCASFLGSWGVGLLFLFFVSRQAALLAQPFWTPATYEAITAQHEKQQRFGKGGQGVQPARIHVVDPEGRTYVVVFRKNAPRGVKALSARILSGNSGTDGFHLAMKRRVVLMPLADAADLPAHFLTNRSHFPQHDLLWLSVPGFALADIALSDAEHGGRTLTIPLKRADPLGFQLTDVAGKPLAGSPVTVEVWLSPVIESRKNLVAARDRRASFIRGGLYQANDKGWVTLNKEVCEDDRGKYRFFISAPGYEPRVLQGDALDGVTLALKRLRKFDVVLRDADGQVIQDGWVRPRTVRIGEQNERDIWLEPAVGMGKTDASGRGQVWFPADAREIVIEAGVGHPLQVGYPFDSVPDHRLAVAVVSPDHQGPVTLTLKKYGADIVIEKGDADLSDFSSYKLGMVQAFWSQEVASETRSLGTWSRISLTEEADRFHGRVESGLPGILLRLRHPLGEQMVEPDEDGVYRLHLSAQAEAEAKLSVPLREVTLLLEVAEGAAPPEGTLSVSWSVPNNSEALAWNHHKTQGFWPRNQVPLSRFYNGLPKFRSSASLQVAVRDGRAVFHAPSGVKVRTHERGLIGYRTEGSGLGRFQVPEGTGPVTLTFTAKRRGVVALNTPLPVWIKEELSLSSGKLFAEARFVHRDEQGFKWVEEDFTMRSGRTLKIPIGADSVSVHKGALQLSAHVPLDKEMQLFVQLNGVLLLSEPFRATVSRPTPVVRFDWARAWAQTEIETTYQGEALSFWPNGHIEGWPANTFTFGSENLGTQRLTYPKGWESHIRIGAAGHGWTLSHRLLSRTTQNRDNRHWLFYGKQVPLEPDLPRQNMELDLWPLPREGDIAAIVWRDVEKRMWQMVLSQRYEDEEVLLTPLYLSVFMIEEDGIPGRVDRSVPFRLLLKKSDHIIKGLTESQPLPRRFVTPKDRQAFNAGERVDVTLVTLHLDQAEELVPNMLWRFDEEPLRLGRDRLNGAMVALDPGKHRLVPKAPIPDTGFQFSNTFWDRN</sequence>
<evidence type="ECO:0000313" key="4">
    <source>
        <dbReference type="Proteomes" id="UP000664417"/>
    </source>
</evidence>
<evidence type="ECO:0000256" key="1">
    <source>
        <dbReference type="SAM" id="Phobius"/>
    </source>
</evidence>
<feature type="transmembrane region" description="Helical" evidence="1">
    <location>
        <begin position="251"/>
        <end position="273"/>
    </location>
</feature>
<feature type="domain" description="Peptidase M56" evidence="2">
    <location>
        <begin position="148"/>
        <end position="286"/>
    </location>
</feature>
<dbReference type="Pfam" id="PF05569">
    <property type="entry name" value="Peptidase_M56"/>
    <property type="match status" value="1"/>
</dbReference>
<comment type="caution">
    <text evidence="3">The sequence shown here is derived from an EMBL/GenBank/DDBJ whole genome shotgun (WGS) entry which is preliminary data.</text>
</comment>
<organism evidence="3 4">
    <name type="scientific">Acanthopleuribacter pedis</name>
    <dbReference type="NCBI Taxonomy" id="442870"/>
    <lineage>
        <taxon>Bacteria</taxon>
        <taxon>Pseudomonadati</taxon>
        <taxon>Acidobacteriota</taxon>
        <taxon>Holophagae</taxon>
        <taxon>Acanthopleuribacterales</taxon>
        <taxon>Acanthopleuribacteraceae</taxon>
        <taxon>Acanthopleuribacter</taxon>
    </lineage>
</organism>
<proteinExistence type="predicted"/>
<dbReference type="PANTHER" id="PTHR34978">
    <property type="entry name" value="POSSIBLE SENSOR-TRANSDUCER PROTEIN BLAR"/>
    <property type="match status" value="1"/>
</dbReference>
<reference evidence="3" key="1">
    <citation type="submission" date="2021-03" db="EMBL/GenBank/DDBJ databases">
        <authorList>
            <person name="Wang G."/>
        </authorList>
    </citation>
    <scope>NUCLEOTIDE SEQUENCE</scope>
    <source>
        <strain evidence="3">KCTC 12899</strain>
    </source>
</reference>
<evidence type="ECO:0000259" key="2">
    <source>
        <dbReference type="Pfam" id="PF05569"/>
    </source>
</evidence>
<dbReference type="InterPro" id="IPR008756">
    <property type="entry name" value="Peptidase_M56"/>
</dbReference>
<protein>
    <submittedName>
        <fullName evidence="3">M56 family metallopeptidase</fullName>
    </submittedName>
</protein>
<accession>A0A8J7QLE0</accession>
<evidence type="ECO:0000313" key="3">
    <source>
        <dbReference type="EMBL" id="MBO1320408.1"/>
    </source>
</evidence>